<dbReference type="Proteomes" id="UP000698752">
    <property type="component" value="Unassembled WGS sequence"/>
</dbReference>
<evidence type="ECO:0000256" key="4">
    <source>
        <dbReference type="ARBA" id="ARBA00023136"/>
    </source>
</evidence>
<keyword evidence="3 5" id="KW-1133">Transmembrane helix</keyword>
<reference evidence="7" key="1">
    <citation type="journal article" date="2021" name="Syst. Appl. Microbiol.">
        <title>Roseomonas hellenica sp. nov., isolated from roots of wild-growing Alkanna tinctoria.</title>
        <authorList>
            <person name="Rat A."/>
            <person name="Naranjo H.D."/>
            <person name="Lebbe L."/>
            <person name="Cnockaert M."/>
            <person name="Krigas N."/>
            <person name="Grigoriadou K."/>
            <person name="Maloupa E."/>
            <person name="Willems A."/>
        </authorList>
    </citation>
    <scope>NUCLEOTIDE SEQUENCE [LARGE SCALE GENOMIC DNA]</scope>
    <source>
        <strain evidence="7">LMG 31159</strain>
    </source>
</reference>
<proteinExistence type="predicted"/>
<comment type="subcellular location">
    <subcellularLocation>
        <location evidence="1">Endomembrane system</location>
        <topology evidence="1">Multi-pass membrane protein</topology>
    </subcellularLocation>
</comment>
<evidence type="ECO:0000313" key="7">
    <source>
        <dbReference type="Proteomes" id="UP000698752"/>
    </source>
</evidence>
<accession>A0ABS5EI03</accession>
<organism evidence="6 7">
    <name type="scientific">Neoroseomonas terrae</name>
    <dbReference type="NCBI Taxonomy" id="424799"/>
    <lineage>
        <taxon>Bacteria</taxon>
        <taxon>Pseudomonadati</taxon>
        <taxon>Pseudomonadota</taxon>
        <taxon>Alphaproteobacteria</taxon>
        <taxon>Acetobacterales</taxon>
        <taxon>Acetobacteraceae</taxon>
        <taxon>Neoroseomonas</taxon>
    </lineage>
</organism>
<dbReference type="EMBL" id="JAAEDI010000013">
    <property type="protein sequence ID" value="MBR0650654.1"/>
    <property type="molecule type" value="Genomic_DNA"/>
</dbReference>
<protein>
    <submittedName>
        <fullName evidence="6">Isoprenylcysteine carboxylmethyltransferase family protein</fullName>
    </submittedName>
</protein>
<evidence type="ECO:0000313" key="6">
    <source>
        <dbReference type="EMBL" id="MBR0650654.1"/>
    </source>
</evidence>
<keyword evidence="4 5" id="KW-0472">Membrane</keyword>
<keyword evidence="7" id="KW-1185">Reference proteome</keyword>
<feature type="transmembrane region" description="Helical" evidence="5">
    <location>
        <begin position="85"/>
        <end position="102"/>
    </location>
</feature>
<sequence>MSADTGPGVRVPPPVIVALLLAAAWLMQRVLPVPLGPPLPELGMLMFFAALLLIGLSLLALVHAGNDPRPDRPDKALVEAGPFRFSRNPVYLGFLVAMFGFALRWGDLWGWVALVGGHLLLDRMVVAREEAYLAARFGAAYEAYRGRVRRWL</sequence>
<dbReference type="Pfam" id="PF04191">
    <property type="entry name" value="PEMT"/>
    <property type="match status" value="1"/>
</dbReference>
<dbReference type="InterPro" id="IPR007318">
    <property type="entry name" value="Phopholipid_MeTrfase"/>
</dbReference>
<keyword evidence="2 5" id="KW-0812">Transmembrane</keyword>
<feature type="transmembrane region" description="Helical" evidence="5">
    <location>
        <begin position="42"/>
        <end position="64"/>
    </location>
</feature>
<gene>
    <name evidence="6" type="ORF">GXW78_13340</name>
</gene>
<evidence type="ECO:0000256" key="5">
    <source>
        <dbReference type="SAM" id="Phobius"/>
    </source>
</evidence>
<evidence type="ECO:0000256" key="1">
    <source>
        <dbReference type="ARBA" id="ARBA00004127"/>
    </source>
</evidence>
<name>A0ABS5EI03_9PROT</name>
<dbReference type="RefSeq" id="WP_211869319.1">
    <property type="nucleotide sequence ID" value="NZ_JAAEDI010000013.1"/>
</dbReference>
<comment type="caution">
    <text evidence="6">The sequence shown here is derived from an EMBL/GenBank/DDBJ whole genome shotgun (WGS) entry which is preliminary data.</text>
</comment>
<dbReference type="Gene3D" id="1.20.120.1630">
    <property type="match status" value="1"/>
</dbReference>
<evidence type="ECO:0000256" key="3">
    <source>
        <dbReference type="ARBA" id="ARBA00022989"/>
    </source>
</evidence>
<evidence type="ECO:0000256" key="2">
    <source>
        <dbReference type="ARBA" id="ARBA00022692"/>
    </source>
</evidence>